<organism evidence="1 2">
    <name type="scientific">Camelina sativa</name>
    <name type="common">False flax</name>
    <name type="synonym">Myagrum sativum</name>
    <dbReference type="NCBI Taxonomy" id="90675"/>
    <lineage>
        <taxon>Eukaryota</taxon>
        <taxon>Viridiplantae</taxon>
        <taxon>Streptophyta</taxon>
        <taxon>Embryophyta</taxon>
        <taxon>Tracheophyta</taxon>
        <taxon>Spermatophyta</taxon>
        <taxon>Magnoliopsida</taxon>
        <taxon>eudicotyledons</taxon>
        <taxon>Gunneridae</taxon>
        <taxon>Pentapetalae</taxon>
        <taxon>rosids</taxon>
        <taxon>malvids</taxon>
        <taxon>Brassicales</taxon>
        <taxon>Brassicaceae</taxon>
        <taxon>Camelineae</taxon>
        <taxon>Camelina</taxon>
    </lineage>
</organism>
<proteinExistence type="predicted"/>
<protein>
    <submittedName>
        <fullName evidence="2">Uncharacterized protein LOC104727890</fullName>
    </submittedName>
</protein>
<sequence length="169" mass="19044">MATPPALTIDRAFGVTNIKYHIPLILDLDDHNYDACHELFLTHCLTFDVSGHVDAPQLFRSSFKTGGSARDIWVRIENQFCNNKKARAIPLDNDLRTLQIGDQSIQVYCQKLKSLSDLLANVDAPVSDRTLVMYILNGLNGKFDYIINVIKHKDPFPSFESAKIHARDG</sequence>
<accession>A0ABM0URY5</accession>
<dbReference type="Proteomes" id="UP000694864">
    <property type="component" value="Chromosome 11"/>
</dbReference>
<evidence type="ECO:0000313" key="2">
    <source>
        <dbReference type="RefSeq" id="XP_010445253.1"/>
    </source>
</evidence>
<keyword evidence="1" id="KW-1185">Reference proteome</keyword>
<dbReference type="RefSeq" id="XP_010445253.1">
    <property type="nucleotide sequence ID" value="XM_010446951.1"/>
</dbReference>
<reference evidence="1" key="1">
    <citation type="journal article" date="2014" name="Nat. Commun.">
        <title>The emerging biofuel crop Camelina sativa retains a highly undifferentiated hexaploid genome structure.</title>
        <authorList>
            <person name="Kagale S."/>
            <person name="Koh C."/>
            <person name="Nixon J."/>
            <person name="Bollina V."/>
            <person name="Clarke W.E."/>
            <person name="Tuteja R."/>
            <person name="Spillane C."/>
            <person name="Robinson S.J."/>
            <person name="Links M.G."/>
            <person name="Clarke C."/>
            <person name="Higgins E.E."/>
            <person name="Huebert T."/>
            <person name="Sharpe A.G."/>
            <person name="Parkin I.A."/>
        </authorList>
    </citation>
    <scope>NUCLEOTIDE SEQUENCE [LARGE SCALE GENOMIC DNA]</scope>
    <source>
        <strain evidence="1">cv. DH55</strain>
    </source>
</reference>
<gene>
    <name evidence="2" type="primary">LOC104727890</name>
</gene>
<dbReference type="PANTHER" id="PTHR47481:SF41">
    <property type="entry name" value="COPIA-LIKE POLYPROTEIN_RETROTRANSPOSON"/>
    <property type="match status" value="1"/>
</dbReference>
<dbReference type="Pfam" id="PF14223">
    <property type="entry name" value="Retrotran_gag_2"/>
    <property type="match status" value="1"/>
</dbReference>
<dbReference type="GeneID" id="104727890"/>
<reference evidence="2" key="2">
    <citation type="submission" date="2025-08" db="UniProtKB">
        <authorList>
            <consortium name="RefSeq"/>
        </authorList>
    </citation>
    <scope>IDENTIFICATION</scope>
    <source>
        <tissue evidence="2">Leaf</tissue>
    </source>
</reference>
<dbReference type="PANTHER" id="PTHR47481">
    <property type="match status" value="1"/>
</dbReference>
<evidence type="ECO:0000313" key="1">
    <source>
        <dbReference type="Proteomes" id="UP000694864"/>
    </source>
</evidence>
<name>A0ABM0URY5_CAMSA</name>